<protein>
    <submittedName>
        <fullName evidence="1">Uncharacterized protein</fullName>
    </submittedName>
</protein>
<name>A0AAD6ZVW9_9AGAR</name>
<accession>A0AAD6ZVW9</accession>
<dbReference type="Pfam" id="PF13563">
    <property type="entry name" value="2_5_RNA_ligase2"/>
    <property type="match status" value="1"/>
</dbReference>
<dbReference type="InterPro" id="IPR009097">
    <property type="entry name" value="Cyclic_Pdiesterase"/>
</dbReference>
<dbReference type="EMBL" id="JARIHO010000025">
    <property type="protein sequence ID" value="KAJ7342663.1"/>
    <property type="molecule type" value="Genomic_DNA"/>
</dbReference>
<evidence type="ECO:0000313" key="2">
    <source>
        <dbReference type="Proteomes" id="UP001218218"/>
    </source>
</evidence>
<organism evidence="1 2">
    <name type="scientific">Mycena albidolilacea</name>
    <dbReference type="NCBI Taxonomy" id="1033008"/>
    <lineage>
        <taxon>Eukaryota</taxon>
        <taxon>Fungi</taxon>
        <taxon>Dikarya</taxon>
        <taxon>Basidiomycota</taxon>
        <taxon>Agaricomycotina</taxon>
        <taxon>Agaricomycetes</taxon>
        <taxon>Agaricomycetidae</taxon>
        <taxon>Agaricales</taxon>
        <taxon>Marasmiineae</taxon>
        <taxon>Mycenaceae</taxon>
        <taxon>Mycena</taxon>
    </lineage>
</organism>
<sequence>MSPASFSFSLVWDEDEGDIEAAGPGDAEFITTLNPNAHISLLKRIHIPKTQLRRVMADVREIVKCTVPFQVDISTNITQSRSRSVIFLKVANTTTSGSPTSSTPTLINLRSDILKIFDDPGKSWSDDAKQTYHPHLTLRRYCNPDNIAGEAHKCSDAIQDHVGLFRSQLGLIIRGITLFRDTSLGPRVIRHFPFGGYNSS</sequence>
<gene>
    <name evidence="1" type="ORF">DFH08DRAFT_242016</name>
</gene>
<reference evidence="1" key="1">
    <citation type="submission" date="2023-03" db="EMBL/GenBank/DDBJ databases">
        <title>Massive genome expansion in bonnet fungi (Mycena s.s.) driven by repeated elements and novel gene families across ecological guilds.</title>
        <authorList>
            <consortium name="Lawrence Berkeley National Laboratory"/>
            <person name="Harder C.B."/>
            <person name="Miyauchi S."/>
            <person name="Viragh M."/>
            <person name="Kuo A."/>
            <person name="Thoen E."/>
            <person name="Andreopoulos B."/>
            <person name="Lu D."/>
            <person name="Skrede I."/>
            <person name="Drula E."/>
            <person name="Henrissat B."/>
            <person name="Morin E."/>
            <person name="Kohler A."/>
            <person name="Barry K."/>
            <person name="LaButti K."/>
            <person name="Morin E."/>
            <person name="Salamov A."/>
            <person name="Lipzen A."/>
            <person name="Mereny Z."/>
            <person name="Hegedus B."/>
            <person name="Baldrian P."/>
            <person name="Stursova M."/>
            <person name="Weitz H."/>
            <person name="Taylor A."/>
            <person name="Grigoriev I.V."/>
            <person name="Nagy L.G."/>
            <person name="Martin F."/>
            <person name="Kauserud H."/>
        </authorList>
    </citation>
    <scope>NUCLEOTIDE SEQUENCE</scope>
    <source>
        <strain evidence="1">CBHHK002</strain>
    </source>
</reference>
<keyword evidence="2" id="KW-1185">Reference proteome</keyword>
<evidence type="ECO:0000313" key="1">
    <source>
        <dbReference type="EMBL" id="KAJ7342663.1"/>
    </source>
</evidence>
<dbReference type="Gene3D" id="3.90.1140.10">
    <property type="entry name" value="Cyclic phosphodiesterase"/>
    <property type="match status" value="1"/>
</dbReference>
<dbReference type="AlphaFoldDB" id="A0AAD6ZVW9"/>
<comment type="caution">
    <text evidence="1">The sequence shown here is derived from an EMBL/GenBank/DDBJ whole genome shotgun (WGS) entry which is preliminary data.</text>
</comment>
<dbReference type="Proteomes" id="UP001218218">
    <property type="component" value="Unassembled WGS sequence"/>
</dbReference>
<dbReference type="SUPFAM" id="SSF55144">
    <property type="entry name" value="LigT-like"/>
    <property type="match status" value="1"/>
</dbReference>
<proteinExistence type="predicted"/>